<evidence type="ECO:0000313" key="1">
    <source>
        <dbReference type="EMBL" id="GAA0715122.1"/>
    </source>
</evidence>
<comment type="caution">
    <text evidence="1">The sequence shown here is derived from an EMBL/GenBank/DDBJ whole genome shotgun (WGS) entry which is preliminary data.</text>
</comment>
<reference evidence="1 2" key="1">
    <citation type="journal article" date="2019" name="Int. J. Syst. Evol. Microbiol.">
        <title>The Global Catalogue of Microorganisms (GCM) 10K type strain sequencing project: providing services to taxonomists for standard genome sequencing and annotation.</title>
        <authorList>
            <consortium name="The Broad Institute Genomics Platform"/>
            <consortium name="The Broad Institute Genome Sequencing Center for Infectious Disease"/>
            <person name="Wu L."/>
            <person name="Ma J."/>
        </authorList>
    </citation>
    <scope>NUCLEOTIDE SEQUENCE [LARGE SCALE GENOMIC DNA]</scope>
    <source>
        <strain evidence="1 2">JCM 15421</strain>
    </source>
</reference>
<proteinExistence type="predicted"/>
<protein>
    <submittedName>
        <fullName evidence="1">Uncharacterized protein</fullName>
    </submittedName>
</protein>
<dbReference type="Proteomes" id="UP001501523">
    <property type="component" value="Unassembled WGS sequence"/>
</dbReference>
<name>A0ABN1IJE7_9GAMM</name>
<gene>
    <name evidence="1" type="ORF">GCM10009105_20280</name>
</gene>
<organism evidence="1 2">
    <name type="scientific">Dokdonella soli</name>
    <dbReference type="NCBI Taxonomy" id="529810"/>
    <lineage>
        <taxon>Bacteria</taxon>
        <taxon>Pseudomonadati</taxon>
        <taxon>Pseudomonadota</taxon>
        <taxon>Gammaproteobacteria</taxon>
        <taxon>Lysobacterales</taxon>
        <taxon>Rhodanobacteraceae</taxon>
        <taxon>Dokdonella</taxon>
    </lineage>
</organism>
<evidence type="ECO:0000313" key="2">
    <source>
        <dbReference type="Proteomes" id="UP001501523"/>
    </source>
</evidence>
<keyword evidence="2" id="KW-1185">Reference proteome</keyword>
<accession>A0ABN1IJE7</accession>
<sequence length="67" mass="7529">MRQDGVLGSLWQQHIDEQPIPMDPIPLTAWLRAAASGDGGDRAYARVYAELRRFAARQWAGPAIRPR</sequence>
<dbReference type="EMBL" id="BAAAEU010000008">
    <property type="protein sequence ID" value="GAA0715122.1"/>
    <property type="molecule type" value="Genomic_DNA"/>
</dbReference>